<feature type="compositionally biased region" description="Basic and acidic residues" evidence="1">
    <location>
        <begin position="166"/>
        <end position="175"/>
    </location>
</feature>
<feature type="compositionally biased region" description="Polar residues" evidence="1">
    <location>
        <begin position="239"/>
        <end position="251"/>
    </location>
</feature>
<evidence type="ECO:0000256" key="1">
    <source>
        <dbReference type="SAM" id="MobiDB-lite"/>
    </source>
</evidence>
<protein>
    <recommendedName>
        <fullName evidence="4">Essential protein Yae1 N-terminal domain-containing protein</fullName>
    </recommendedName>
</protein>
<evidence type="ECO:0000313" key="3">
    <source>
        <dbReference type="Proteomes" id="UP001498398"/>
    </source>
</evidence>
<feature type="region of interest" description="Disordered" evidence="1">
    <location>
        <begin position="69"/>
        <end position="194"/>
    </location>
</feature>
<proteinExistence type="predicted"/>
<dbReference type="EMBL" id="JBANRG010000110">
    <property type="protein sequence ID" value="KAK7435196.1"/>
    <property type="molecule type" value="Genomic_DNA"/>
</dbReference>
<organism evidence="2 3">
    <name type="scientific">Marasmiellus scandens</name>
    <dbReference type="NCBI Taxonomy" id="2682957"/>
    <lineage>
        <taxon>Eukaryota</taxon>
        <taxon>Fungi</taxon>
        <taxon>Dikarya</taxon>
        <taxon>Basidiomycota</taxon>
        <taxon>Agaricomycotina</taxon>
        <taxon>Agaricomycetes</taxon>
        <taxon>Agaricomycetidae</taxon>
        <taxon>Agaricales</taxon>
        <taxon>Marasmiineae</taxon>
        <taxon>Omphalotaceae</taxon>
        <taxon>Marasmiellus</taxon>
    </lineage>
</organism>
<feature type="compositionally biased region" description="Basic residues" evidence="1">
    <location>
        <begin position="303"/>
        <end position="318"/>
    </location>
</feature>
<feature type="region of interest" description="Disordered" evidence="1">
    <location>
        <begin position="295"/>
        <end position="333"/>
    </location>
</feature>
<evidence type="ECO:0008006" key="4">
    <source>
        <dbReference type="Google" id="ProtNLM"/>
    </source>
</evidence>
<feature type="region of interest" description="Disordered" evidence="1">
    <location>
        <begin position="213"/>
        <end position="253"/>
    </location>
</feature>
<dbReference type="Proteomes" id="UP001498398">
    <property type="component" value="Unassembled WGS sequence"/>
</dbReference>
<feature type="compositionally biased region" description="Basic and acidic residues" evidence="1">
    <location>
        <begin position="135"/>
        <end position="156"/>
    </location>
</feature>
<comment type="caution">
    <text evidence="2">The sequence shown here is derived from an EMBL/GenBank/DDBJ whole genome shotgun (WGS) entry which is preliminary data.</text>
</comment>
<feature type="compositionally biased region" description="Basic and acidic residues" evidence="1">
    <location>
        <begin position="76"/>
        <end position="102"/>
    </location>
</feature>
<keyword evidence="3" id="KW-1185">Reference proteome</keyword>
<reference evidence="2 3" key="1">
    <citation type="submission" date="2024-01" db="EMBL/GenBank/DDBJ databases">
        <title>A draft genome for the cacao thread blight pathogen Marasmiellus scandens.</title>
        <authorList>
            <person name="Baruah I.K."/>
            <person name="Leung J."/>
            <person name="Bukari Y."/>
            <person name="Amoako-Attah I."/>
            <person name="Meinhardt L.W."/>
            <person name="Bailey B.A."/>
            <person name="Cohen S.P."/>
        </authorList>
    </citation>
    <scope>NUCLEOTIDE SEQUENCE [LARGE SCALE GENOMIC DNA]</scope>
    <source>
        <strain evidence="2 3">GH-19</strain>
    </source>
</reference>
<gene>
    <name evidence="2" type="ORF">VKT23_019766</name>
</gene>
<name>A0ABR1IPU1_9AGAR</name>
<sequence length="380" mass="42560">MGKKKSATEPTQPFELLTSSEFLQRAEKVSGKDPGRKWFTEAVKSFLRDGSSPEALYALWQEAIATAGLSGMGTGDTKDAFDRGREEGRQEGKKIGFKEGKEAAATNLESAVNGGWNKGWTEGYRRGSEGGAKQGFDEGRAEGYREGKKEGYEKGHIAGVQLGRKQSREEQKRVMADASVDTTDLPIPMPASLTPHHVSVSVSTESQRTLADARVFTDSMETPSPPPPLPTPRDIMQPDMTSQDPKSSQGEVNLEAPQRLDWSEDDEYIPPVPLFTAAPKHRDFSALRSNTRRPFSSLQNRAQRSHHWSFTPKHHSHSSTHTATRPLHYRKPFDNRPHYRPFRSFQGQRMNPRLSPLDWNGDPRLRELGRILGELGWVRS</sequence>
<evidence type="ECO:0000313" key="2">
    <source>
        <dbReference type="EMBL" id="KAK7435196.1"/>
    </source>
</evidence>
<accession>A0ABR1IPU1</accession>